<dbReference type="InterPro" id="IPR026533">
    <property type="entry name" value="NTPase/PRRC1"/>
</dbReference>
<dbReference type="Gene3D" id="3.90.950.10">
    <property type="match status" value="1"/>
</dbReference>
<keyword evidence="7 11" id="KW-0464">Manganese</keyword>
<comment type="subunit">
    <text evidence="11">Homodimer.</text>
</comment>
<dbReference type="STRING" id="1413211.U473_07165"/>
<dbReference type="FunFam" id="3.90.950.10:FF:000002">
    <property type="entry name" value="Inosine/xanthosine triphosphatase"/>
    <property type="match status" value="1"/>
</dbReference>
<dbReference type="EC" id="3.6.1.73" evidence="11"/>
<comment type="function">
    <text evidence="11">Phosphatase that hydrolyzes non-canonical purine nucleotides such as XTP and ITP to their respective diphosphate derivatives. Probably excludes non-canonical purines from DNA/RNA precursor pool, thus preventing their incorporation into DNA/RNA and avoiding chromosomal lesions.</text>
</comment>
<feature type="binding site" evidence="11">
    <location>
        <position position="66"/>
    </location>
    <ligand>
        <name>Mg(2+)</name>
        <dbReference type="ChEBI" id="CHEBI:18420"/>
    </ligand>
</feature>
<feature type="domain" description="Non-canonical purine NTP phosphatase/PRRC1" evidence="12">
    <location>
        <begin position="7"/>
        <end position="172"/>
    </location>
</feature>
<dbReference type="HAMAP" id="MF_00648">
    <property type="entry name" value="Non_canon_purine_NTPase_YjjX"/>
    <property type="match status" value="1"/>
</dbReference>
<dbReference type="Pfam" id="PF01931">
    <property type="entry name" value="NTPase_I-T"/>
    <property type="match status" value="1"/>
</dbReference>
<gene>
    <name evidence="13" type="ORF">U473_07165</name>
</gene>
<comment type="cofactor">
    <cofactor evidence="1">
        <name>Mn(2+)</name>
        <dbReference type="ChEBI" id="CHEBI:29035"/>
    </cofactor>
</comment>
<evidence type="ECO:0000259" key="12">
    <source>
        <dbReference type="Pfam" id="PF01931"/>
    </source>
</evidence>
<keyword evidence="5 11" id="KW-0460">Magnesium</keyword>
<evidence type="ECO:0000256" key="2">
    <source>
        <dbReference type="ARBA" id="ARBA00022723"/>
    </source>
</evidence>
<comment type="cofactor">
    <cofactor evidence="11">
        <name>Mg(2+)</name>
        <dbReference type="ChEBI" id="CHEBI:18420"/>
    </cofactor>
    <cofactor evidence="11">
        <name>Mn(2+)</name>
        <dbReference type="ChEBI" id="CHEBI:29035"/>
    </cofactor>
    <text evidence="11">Binds 1 divalent metal cation per subunit; can use either Mg(2+) or Mn(2+).</text>
</comment>
<comment type="similarity">
    <text evidence="10 11">Belongs to the YjjX NTPase family.</text>
</comment>
<evidence type="ECO:0000256" key="1">
    <source>
        <dbReference type="ARBA" id="ARBA00001936"/>
    </source>
</evidence>
<dbReference type="Proteomes" id="UP000070352">
    <property type="component" value="Unassembled WGS sequence"/>
</dbReference>
<dbReference type="NCBIfam" id="TIGR00258">
    <property type="entry name" value="inosine/xanthosine triphosphatase"/>
    <property type="match status" value="1"/>
</dbReference>
<evidence type="ECO:0000256" key="5">
    <source>
        <dbReference type="ARBA" id="ARBA00022842"/>
    </source>
</evidence>
<dbReference type="GO" id="GO:0000166">
    <property type="term" value="F:nucleotide binding"/>
    <property type="evidence" value="ECO:0007669"/>
    <property type="project" value="UniProtKB-KW"/>
</dbReference>
<keyword evidence="6 11" id="KW-0546">Nucleotide metabolism</keyword>
<comment type="catalytic activity">
    <reaction evidence="8 11">
        <text>ITP + H2O = IDP + phosphate + H(+)</text>
        <dbReference type="Rhea" id="RHEA:28330"/>
        <dbReference type="ChEBI" id="CHEBI:15377"/>
        <dbReference type="ChEBI" id="CHEBI:15378"/>
        <dbReference type="ChEBI" id="CHEBI:43474"/>
        <dbReference type="ChEBI" id="CHEBI:58280"/>
        <dbReference type="ChEBI" id="CHEBI:61402"/>
        <dbReference type="EC" id="3.6.1.73"/>
    </reaction>
</comment>
<comment type="caution">
    <text evidence="13">The sequence shown here is derived from an EMBL/GenBank/DDBJ whole genome shotgun (WGS) entry which is preliminary data.</text>
</comment>
<evidence type="ECO:0000256" key="8">
    <source>
        <dbReference type="ARBA" id="ARBA00048174"/>
    </source>
</evidence>
<evidence type="ECO:0000256" key="6">
    <source>
        <dbReference type="ARBA" id="ARBA00023080"/>
    </source>
</evidence>
<dbReference type="InterPro" id="IPR029001">
    <property type="entry name" value="ITPase-like_fam"/>
</dbReference>
<evidence type="ECO:0000313" key="13">
    <source>
        <dbReference type="EMBL" id="KXG45034.1"/>
    </source>
</evidence>
<keyword evidence="14" id="KW-1185">Reference proteome</keyword>
<feature type="binding site" evidence="11">
    <location>
        <position position="36"/>
    </location>
    <ligand>
        <name>Mg(2+)</name>
        <dbReference type="ChEBI" id="CHEBI:18420"/>
    </ligand>
</feature>
<dbReference type="OrthoDB" id="164951at2"/>
<evidence type="ECO:0000256" key="9">
    <source>
        <dbReference type="ARBA" id="ARBA00048781"/>
    </source>
</evidence>
<evidence type="ECO:0000256" key="3">
    <source>
        <dbReference type="ARBA" id="ARBA00022741"/>
    </source>
</evidence>
<sequence length="180" mass="19882">MLHIGVGSKNPAKIEAVRSAFAEMGFEAEVIGLDVESQVSEQPFSDEETIQGAINRANNVMFAEKESHFFDYCIGLEGGVIESPFGMFLCNWGVVVDKEGNVGIGGGLRVQLPEEIANHLRMGKELGDIIDDFTGKHNVKKKEGTIGILTNQLITRKDMFRDVTISAFARFLNPQLYEEN</sequence>
<dbReference type="GO" id="GO:0046872">
    <property type="term" value="F:metal ion binding"/>
    <property type="evidence" value="ECO:0007669"/>
    <property type="project" value="UniProtKB-KW"/>
</dbReference>
<evidence type="ECO:0000256" key="7">
    <source>
        <dbReference type="ARBA" id="ARBA00023211"/>
    </source>
</evidence>
<accession>A0A135L7Q5</accession>
<dbReference type="GO" id="GO:0009117">
    <property type="term" value="P:nucleotide metabolic process"/>
    <property type="evidence" value="ECO:0007669"/>
    <property type="project" value="UniProtKB-KW"/>
</dbReference>
<comment type="catalytic activity">
    <reaction evidence="9 11">
        <text>XTP + H2O = XDP + phosphate + H(+)</text>
        <dbReference type="Rhea" id="RHEA:28406"/>
        <dbReference type="ChEBI" id="CHEBI:15377"/>
        <dbReference type="ChEBI" id="CHEBI:15378"/>
        <dbReference type="ChEBI" id="CHEBI:43474"/>
        <dbReference type="ChEBI" id="CHEBI:59884"/>
        <dbReference type="ChEBI" id="CHEBI:61314"/>
        <dbReference type="EC" id="3.6.1.73"/>
    </reaction>
</comment>
<reference evidence="13 14" key="1">
    <citation type="submission" date="2016-02" db="EMBL/GenBank/DDBJ databases">
        <title>Draft Genome for Tepidibacillus decaturensis nov. sp. Strain Z9, an Anaerobic, Moderately Thermophilic and Heterotrophic Bacterium from Deep Subsurface of the Illinois Basin, USA.</title>
        <authorList>
            <person name="Dong Y."/>
            <person name="Chang J.Y."/>
            <person name="Sanford R."/>
            <person name="Fouke B.W."/>
        </authorList>
    </citation>
    <scope>NUCLEOTIDE SEQUENCE [LARGE SCALE GENOMIC DNA]</scope>
    <source>
        <strain evidence="13 14">Z9</strain>
    </source>
</reference>
<proteinExistence type="inferred from homology"/>
<evidence type="ECO:0000256" key="4">
    <source>
        <dbReference type="ARBA" id="ARBA00022801"/>
    </source>
</evidence>
<dbReference type="PANTHER" id="PTHR34699:SF2">
    <property type="entry name" value="NON-CANONICAL PURINE NTP PHOSPHATASE_PRRC1 DOMAIN-CONTAINING PROTEIN"/>
    <property type="match status" value="1"/>
</dbReference>
<dbReference type="InterPro" id="IPR002786">
    <property type="entry name" value="Non_canon_purine_NTPase"/>
</dbReference>
<protein>
    <recommendedName>
        <fullName evidence="11">Probable inosine/xanthosine triphosphatase</fullName>
        <shortName evidence="11">ITPase/XTPase</shortName>
        <ecNumber evidence="11">3.6.1.73</ecNumber>
    </recommendedName>
    <alternativeName>
        <fullName evidence="11">Non-canonical purine NTP phosphatase</fullName>
    </alternativeName>
    <alternativeName>
        <fullName evidence="11">Non-standard purine NTP phosphatase</fullName>
    </alternativeName>
    <alternativeName>
        <fullName evidence="11">Nucleoside-triphosphate phosphatase</fullName>
        <shortName evidence="11">NTPase</shortName>
    </alternativeName>
</protein>
<dbReference type="EMBL" id="LSKU01000001">
    <property type="protein sequence ID" value="KXG45034.1"/>
    <property type="molecule type" value="Genomic_DNA"/>
</dbReference>
<dbReference type="AlphaFoldDB" id="A0A135L7Q5"/>
<dbReference type="InterPro" id="IPR050299">
    <property type="entry name" value="YjjX_NTPase"/>
</dbReference>
<name>A0A135L7Q5_9BACI</name>
<organism evidence="13 14">
    <name type="scientific">Tepidibacillus decaturensis</name>
    <dbReference type="NCBI Taxonomy" id="1413211"/>
    <lineage>
        <taxon>Bacteria</taxon>
        <taxon>Bacillati</taxon>
        <taxon>Bacillota</taxon>
        <taxon>Bacilli</taxon>
        <taxon>Bacillales</taxon>
        <taxon>Bacillaceae</taxon>
        <taxon>Tepidibacillus</taxon>
    </lineage>
</organism>
<comment type="caution">
    <text evidence="11">Lacks conserved residue(s) required for the propagation of feature annotation.</text>
</comment>
<dbReference type="GO" id="GO:0006772">
    <property type="term" value="P:thiamine metabolic process"/>
    <property type="evidence" value="ECO:0007669"/>
    <property type="project" value="TreeGrafter"/>
</dbReference>
<keyword evidence="3 11" id="KW-0547">Nucleotide-binding</keyword>
<evidence type="ECO:0000313" key="14">
    <source>
        <dbReference type="Proteomes" id="UP000070352"/>
    </source>
</evidence>
<dbReference type="SUPFAM" id="SSF52972">
    <property type="entry name" value="ITPase-like"/>
    <property type="match status" value="1"/>
</dbReference>
<dbReference type="PANTHER" id="PTHR34699">
    <property type="match status" value="1"/>
</dbReference>
<keyword evidence="2 11" id="KW-0479">Metal-binding</keyword>
<evidence type="ECO:0000256" key="10">
    <source>
        <dbReference type="ARBA" id="ARBA00060855"/>
    </source>
</evidence>
<dbReference type="GO" id="GO:0103023">
    <property type="term" value="F:ITPase activity"/>
    <property type="evidence" value="ECO:0007669"/>
    <property type="project" value="UniProtKB-EC"/>
</dbReference>
<keyword evidence="4 11" id="KW-0378">Hydrolase</keyword>
<evidence type="ECO:0000256" key="11">
    <source>
        <dbReference type="HAMAP-Rule" id="MF_00648"/>
    </source>
</evidence>